<dbReference type="Proteomes" id="UP000649617">
    <property type="component" value="Unassembled WGS sequence"/>
</dbReference>
<evidence type="ECO:0000313" key="2">
    <source>
        <dbReference type="Proteomes" id="UP000649617"/>
    </source>
</evidence>
<keyword evidence="2" id="KW-1185">Reference proteome</keyword>
<dbReference type="InterPro" id="IPR012292">
    <property type="entry name" value="Globin/Proto"/>
</dbReference>
<sequence length="60" mass="6965">VQQTWAALQRRPQVGKDFLRMLSEALPDTRHMFKRSTTVWQILSDLVTGLDNPDALRSRI</sequence>
<proteinExistence type="predicted"/>
<reference evidence="1" key="1">
    <citation type="submission" date="2021-02" db="EMBL/GenBank/DDBJ databases">
        <authorList>
            <person name="Dougan E. K."/>
            <person name="Rhodes N."/>
            <person name="Thang M."/>
            <person name="Chan C."/>
        </authorList>
    </citation>
    <scope>NUCLEOTIDE SEQUENCE</scope>
</reference>
<dbReference type="EMBL" id="CAJNIZ010043874">
    <property type="protein sequence ID" value="CAE7671551.1"/>
    <property type="molecule type" value="Genomic_DNA"/>
</dbReference>
<dbReference type="GO" id="GO:0020037">
    <property type="term" value="F:heme binding"/>
    <property type="evidence" value="ECO:0007669"/>
    <property type="project" value="InterPro"/>
</dbReference>
<feature type="non-terminal residue" evidence="1">
    <location>
        <position position="1"/>
    </location>
</feature>
<accession>A0A812W9L4</accession>
<dbReference type="InterPro" id="IPR044399">
    <property type="entry name" value="Mb-like_M"/>
</dbReference>
<dbReference type="AlphaFoldDB" id="A0A812W9L4"/>
<gene>
    <name evidence="1" type="ORF">SPIL2461_LOCUS18533</name>
</gene>
<feature type="non-terminal residue" evidence="1">
    <location>
        <position position="60"/>
    </location>
</feature>
<dbReference type="GO" id="GO:0019825">
    <property type="term" value="F:oxygen binding"/>
    <property type="evidence" value="ECO:0007669"/>
    <property type="project" value="InterPro"/>
</dbReference>
<dbReference type="OrthoDB" id="424892at2759"/>
<dbReference type="InterPro" id="IPR009050">
    <property type="entry name" value="Globin-like_sf"/>
</dbReference>
<dbReference type="Gene3D" id="1.10.490.10">
    <property type="entry name" value="Globins"/>
    <property type="match status" value="1"/>
</dbReference>
<dbReference type="CDD" id="cd01040">
    <property type="entry name" value="Mb-like"/>
    <property type="match status" value="1"/>
</dbReference>
<name>A0A812W9L4_SYMPI</name>
<evidence type="ECO:0000313" key="1">
    <source>
        <dbReference type="EMBL" id="CAE7671551.1"/>
    </source>
</evidence>
<dbReference type="SUPFAM" id="SSF46458">
    <property type="entry name" value="Globin-like"/>
    <property type="match status" value="1"/>
</dbReference>
<comment type="caution">
    <text evidence="1">The sequence shown here is derived from an EMBL/GenBank/DDBJ whole genome shotgun (WGS) entry which is preliminary data.</text>
</comment>
<protein>
    <submittedName>
        <fullName evidence="1">Uncharacterized protein</fullName>
    </submittedName>
</protein>
<organism evidence="1 2">
    <name type="scientific">Symbiodinium pilosum</name>
    <name type="common">Dinoflagellate</name>
    <dbReference type="NCBI Taxonomy" id="2952"/>
    <lineage>
        <taxon>Eukaryota</taxon>
        <taxon>Sar</taxon>
        <taxon>Alveolata</taxon>
        <taxon>Dinophyceae</taxon>
        <taxon>Suessiales</taxon>
        <taxon>Symbiodiniaceae</taxon>
        <taxon>Symbiodinium</taxon>
    </lineage>
</organism>